<keyword evidence="5 6" id="KW-0408">Iron</keyword>
<evidence type="ECO:0000259" key="7">
    <source>
        <dbReference type="PROSITE" id="PS51007"/>
    </source>
</evidence>
<evidence type="ECO:0000256" key="4">
    <source>
        <dbReference type="ARBA" id="ARBA00022982"/>
    </source>
</evidence>
<dbReference type="PANTHER" id="PTHR37823">
    <property type="entry name" value="CYTOCHROME C-553-LIKE"/>
    <property type="match status" value="1"/>
</dbReference>
<keyword evidence="2 6" id="KW-0349">Heme</keyword>
<keyword evidence="3 6" id="KW-0479">Metal-binding</keyword>
<gene>
    <name evidence="8" type="ORF">JX360_12855</name>
</gene>
<evidence type="ECO:0000313" key="9">
    <source>
        <dbReference type="Proteomes" id="UP000830835"/>
    </source>
</evidence>
<evidence type="ECO:0000256" key="3">
    <source>
        <dbReference type="ARBA" id="ARBA00022723"/>
    </source>
</evidence>
<keyword evidence="1" id="KW-0813">Transport</keyword>
<dbReference type="InterPro" id="IPR051811">
    <property type="entry name" value="Cytochrome_c550/c551-like"/>
</dbReference>
<keyword evidence="4" id="KW-0249">Electron transport</keyword>
<accession>A0ABT0CDC2</accession>
<evidence type="ECO:0000256" key="2">
    <source>
        <dbReference type="ARBA" id="ARBA00022617"/>
    </source>
</evidence>
<evidence type="ECO:0000256" key="6">
    <source>
        <dbReference type="PROSITE-ProRule" id="PRU00433"/>
    </source>
</evidence>
<proteinExistence type="predicted"/>
<evidence type="ECO:0000256" key="5">
    <source>
        <dbReference type="ARBA" id="ARBA00023004"/>
    </source>
</evidence>
<reference evidence="8" key="1">
    <citation type="submission" date="2021-02" db="EMBL/GenBank/DDBJ databases">
        <title>The CRISPR/cas machinery reduction and long-range gene transfer in the hot spring cyanobacterium Synechococcus.</title>
        <authorList>
            <person name="Dvorak P."/>
            <person name="Jahodarova E."/>
            <person name="Hasler P."/>
            <person name="Poulickova A."/>
        </authorList>
    </citation>
    <scope>NUCLEOTIDE SEQUENCE</scope>
    <source>
        <strain evidence="8">Rupite</strain>
    </source>
</reference>
<keyword evidence="9" id="KW-1185">Reference proteome</keyword>
<dbReference type="EMBL" id="JAFIRA010000036">
    <property type="protein sequence ID" value="MCJ2543783.1"/>
    <property type="molecule type" value="Genomic_DNA"/>
</dbReference>
<dbReference type="Pfam" id="PF13442">
    <property type="entry name" value="Cytochrome_CBB3"/>
    <property type="match status" value="1"/>
</dbReference>
<dbReference type="Gene3D" id="1.10.760.10">
    <property type="entry name" value="Cytochrome c-like domain"/>
    <property type="match status" value="1"/>
</dbReference>
<dbReference type="Proteomes" id="UP000830835">
    <property type="component" value="Unassembled WGS sequence"/>
</dbReference>
<dbReference type="PANTHER" id="PTHR37823:SF1">
    <property type="entry name" value="CYTOCHROME C-553-LIKE"/>
    <property type="match status" value="1"/>
</dbReference>
<protein>
    <submittedName>
        <fullName evidence="8">Cytochrome c</fullName>
    </submittedName>
</protein>
<sequence>MQPFFSAWGRKLSLGLIALLLLLFSWSWWGVGAKLDPYTETVLGLSGEVSHGASLFALNCAACHGEEADGRVGPSLRGVSRRRSERFIIQQVTSGNTPPMPQFQPDPQEMADLISYLKTL</sequence>
<dbReference type="SUPFAM" id="SSF46626">
    <property type="entry name" value="Cytochrome c"/>
    <property type="match status" value="1"/>
</dbReference>
<dbReference type="InterPro" id="IPR036909">
    <property type="entry name" value="Cyt_c-like_dom_sf"/>
</dbReference>
<evidence type="ECO:0000313" key="8">
    <source>
        <dbReference type="EMBL" id="MCJ2543783.1"/>
    </source>
</evidence>
<name>A0ABT0CDC2_THEVL</name>
<organism evidence="8 9">
    <name type="scientific">Thermostichus vulcanus str. 'Rupite'</name>
    <dbReference type="NCBI Taxonomy" id="2813851"/>
    <lineage>
        <taxon>Bacteria</taxon>
        <taxon>Bacillati</taxon>
        <taxon>Cyanobacteriota</taxon>
        <taxon>Cyanophyceae</taxon>
        <taxon>Thermostichales</taxon>
        <taxon>Thermostichaceae</taxon>
        <taxon>Thermostichus</taxon>
    </lineage>
</organism>
<dbReference type="InterPro" id="IPR009056">
    <property type="entry name" value="Cyt_c-like_dom"/>
</dbReference>
<comment type="caution">
    <text evidence="8">The sequence shown here is derived from an EMBL/GenBank/DDBJ whole genome shotgun (WGS) entry which is preliminary data.</text>
</comment>
<evidence type="ECO:0000256" key="1">
    <source>
        <dbReference type="ARBA" id="ARBA00022448"/>
    </source>
</evidence>
<dbReference type="PROSITE" id="PS51007">
    <property type="entry name" value="CYTC"/>
    <property type="match status" value="1"/>
</dbReference>
<feature type="domain" description="Cytochrome c" evidence="7">
    <location>
        <begin position="47"/>
        <end position="120"/>
    </location>
</feature>